<dbReference type="InterPro" id="IPR036291">
    <property type="entry name" value="NAD(P)-bd_dom_sf"/>
</dbReference>
<name>A0A8T0F7J3_ARGBR</name>
<proteinExistence type="predicted"/>
<dbReference type="SMART" id="SM00829">
    <property type="entry name" value="PKS_ER"/>
    <property type="match status" value="1"/>
</dbReference>
<dbReference type="GO" id="GO:0005739">
    <property type="term" value="C:mitochondrion"/>
    <property type="evidence" value="ECO:0007669"/>
    <property type="project" value="TreeGrafter"/>
</dbReference>
<comment type="caution">
    <text evidence="3">The sequence shown here is derived from an EMBL/GenBank/DDBJ whole genome shotgun (WGS) entry which is preliminary data.</text>
</comment>
<evidence type="ECO:0000313" key="3">
    <source>
        <dbReference type="EMBL" id="KAF8784963.1"/>
    </source>
</evidence>
<dbReference type="InterPro" id="IPR020843">
    <property type="entry name" value="ER"/>
</dbReference>
<protein>
    <submittedName>
        <fullName evidence="3">Reticulon-4-interacting protein 1 like protein</fullName>
    </submittedName>
</protein>
<evidence type="ECO:0000259" key="2">
    <source>
        <dbReference type="PROSITE" id="PS51253"/>
    </source>
</evidence>
<dbReference type="AlphaFoldDB" id="A0A8T0F7J3"/>
<reference evidence="3" key="1">
    <citation type="journal article" date="2020" name="bioRxiv">
        <title>Chromosome-level reference genome of the European wasp spider Argiope bruennichi: a resource for studies on range expansion and evolutionary adaptation.</title>
        <authorList>
            <person name="Sheffer M.M."/>
            <person name="Hoppe A."/>
            <person name="Krehenwinkel H."/>
            <person name="Uhl G."/>
            <person name="Kuss A.W."/>
            <person name="Jensen L."/>
            <person name="Jensen C."/>
            <person name="Gillespie R.G."/>
            <person name="Hoff K.J."/>
            <person name="Prost S."/>
        </authorList>
    </citation>
    <scope>NUCLEOTIDE SEQUENCE</scope>
</reference>
<sequence>MEIAQELSIKDFCGSSNWLEGFKDRHCLSVETICGEAATVHSDTTEDWKNSVVKYILSRFDASNVFNLDETDLLSPSVLFGMAGVATISIVGGLDLFFTHTARFMQLERKQRRVPRMKGVVIGSYGGLGSVEVRTDLPVPKIMNGDEILIQVIAAGLDNMDLMVTRGYGKAIRSHLRQHNEHVEDESIILGRECSGIVLKVGKEVASISKGDEVWAVSPYCYEGLMAEYVVVKENQVALKPKNLTFEEAASLPYTAIQVCNALLNQARLNSKSTKGKRILLLTGNSPVGLFTMQLLKAWGGDITTAVPTTGLPMCHELGADDVIVYTVTNFETELKKRRRFDIILNAAGTILHQLCVDISSPGGKVITFTTTPILSDKFDVMLGSCLAVVLQVMAWIKKLKQGMLTNFWWDNFSYDREYLVKTAAFVEEGKISPIIETVYDIDDAAFAFQQLGRFDNVGKNVLRIS</sequence>
<dbReference type="Pfam" id="PF08240">
    <property type="entry name" value="ADH_N"/>
    <property type="match status" value="1"/>
</dbReference>
<dbReference type="Gene3D" id="3.90.180.10">
    <property type="entry name" value="Medium-chain alcohol dehydrogenases, catalytic domain"/>
    <property type="match status" value="1"/>
</dbReference>
<dbReference type="PANTHER" id="PTHR11695:SF294">
    <property type="entry name" value="RETICULON-4-INTERACTING PROTEIN 1, MITOCHONDRIAL"/>
    <property type="match status" value="1"/>
</dbReference>
<dbReference type="InterPro" id="IPR050700">
    <property type="entry name" value="YIM1/Zinc_Alcohol_DH_Fams"/>
</dbReference>
<dbReference type="Gene3D" id="3.40.50.720">
    <property type="entry name" value="NAD(P)-binding Rossmann-like Domain"/>
    <property type="match status" value="1"/>
</dbReference>
<dbReference type="PROSITE" id="PS51253">
    <property type="entry name" value="HTH_CENPB"/>
    <property type="match status" value="1"/>
</dbReference>
<dbReference type="SUPFAM" id="SSF51735">
    <property type="entry name" value="NAD(P)-binding Rossmann-fold domains"/>
    <property type="match status" value="1"/>
</dbReference>
<accession>A0A8T0F7J3</accession>
<dbReference type="EMBL" id="JABXBU010000030">
    <property type="protein sequence ID" value="KAF8784963.1"/>
    <property type="molecule type" value="Genomic_DNA"/>
</dbReference>
<evidence type="ECO:0000313" key="4">
    <source>
        <dbReference type="Proteomes" id="UP000807504"/>
    </source>
</evidence>
<dbReference type="InterPro" id="IPR013154">
    <property type="entry name" value="ADH-like_N"/>
</dbReference>
<dbReference type="InterPro" id="IPR006600">
    <property type="entry name" value="HTH_CenpB_DNA-bd_dom"/>
</dbReference>
<dbReference type="GO" id="GO:0003677">
    <property type="term" value="F:DNA binding"/>
    <property type="evidence" value="ECO:0007669"/>
    <property type="project" value="UniProtKB-KW"/>
</dbReference>
<feature type="domain" description="HTH CENPB-type" evidence="2">
    <location>
        <begin position="1"/>
        <end position="32"/>
    </location>
</feature>
<gene>
    <name evidence="3" type="ORF">HNY73_010569</name>
</gene>
<dbReference type="GO" id="GO:0016491">
    <property type="term" value="F:oxidoreductase activity"/>
    <property type="evidence" value="ECO:0007669"/>
    <property type="project" value="InterPro"/>
</dbReference>
<dbReference type="Proteomes" id="UP000807504">
    <property type="component" value="Unassembled WGS sequence"/>
</dbReference>
<dbReference type="InterPro" id="IPR011032">
    <property type="entry name" value="GroES-like_sf"/>
</dbReference>
<keyword evidence="4" id="KW-1185">Reference proteome</keyword>
<evidence type="ECO:0000256" key="1">
    <source>
        <dbReference type="ARBA" id="ARBA00023125"/>
    </source>
</evidence>
<reference evidence="3" key="2">
    <citation type="submission" date="2020-06" db="EMBL/GenBank/DDBJ databases">
        <authorList>
            <person name="Sheffer M."/>
        </authorList>
    </citation>
    <scope>NUCLEOTIDE SEQUENCE</scope>
</reference>
<dbReference type="PANTHER" id="PTHR11695">
    <property type="entry name" value="ALCOHOL DEHYDROGENASE RELATED"/>
    <property type="match status" value="1"/>
</dbReference>
<dbReference type="SUPFAM" id="SSF50129">
    <property type="entry name" value="GroES-like"/>
    <property type="match status" value="1"/>
</dbReference>
<organism evidence="3 4">
    <name type="scientific">Argiope bruennichi</name>
    <name type="common">Wasp spider</name>
    <name type="synonym">Aranea bruennichi</name>
    <dbReference type="NCBI Taxonomy" id="94029"/>
    <lineage>
        <taxon>Eukaryota</taxon>
        <taxon>Metazoa</taxon>
        <taxon>Ecdysozoa</taxon>
        <taxon>Arthropoda</taxon>
        <taxon>Chelicerata</taxon>
        <taxon>Arachnida</taxon>
        <taxon>Araneae</taxon>
        <taxon>Araneomorphae</taxon>
        <taxon>Entelegynae</taxon>
        <taxon>Araneoidea</taxon>
        <taxon>Araneidae</taxon>
        <taxon>Argiope</taxon>
    </lineage>
</organism>
<keyword evidence="1" id="KW-0238">DNA-binding</keyword>
<dbReference type="Pfam" id="PF13602">
    <property type="entry name" value="ADH_zinc_N_2"/>
    <property type="match status" value="1"/>
</dbReference>